<dbReference type="PROSITE" id="PS00184">
    <property type="entry name" value="GARS"/>
    <property type="match status" value="1"/>
</dbReference>
<sequence>MKVLIIGSGGREHALGWKLSQSPTLPRLYFAPGNPGTAELGTNLKLSNHAEITAFAAEEGIHLVIVGPEQPLVDGLADKLNSIGVPCFGPDQAAARLEGSKTFAKEVMEATGVPTATYRAFEDLEEALAYAESQPHPLVVKADGLAGGKGVTICQDLAQTQAALQEAMADKRFGKAGDSVVIEEFLTGTEVSFHLISDGERFLPLISAQDHKTLYEDGKGPNTGGMGTYAPSPLVTPELADTIQNDVCIPVLNYLRDQGHPFRGVLFAGLMLTWNGPKVLEFNVRFGDPETQVIMPLLDFDLLPVLHEAARGKLDTSRPHGWRDDSAACVVLAAEGYPVSPRKGDTISGLAPAMDTKIFHAGTKRCQDGTLETAGGRVMGVTAWGEDLETARTKAYRQVEEVKFDGKHYRRDIGGSAR</sequence>
<keyword evidence="8 14" id="KW-0658">Purine biosynthesis</keyword>
<evidence type="ECO:0000256" key="14">
    <source>
        <dbReference type="HAMAP-Rule" id="MF_00138"/>
    </source>
</evidence>
<comment type="cofactor">
    <cofactor evidence="1">
        <name>Mn(2+)</name>
        <dbReference type="ChEBI" id="CHEBI:29035"/>
    </cofactor>
</comment>
<accession>A0A8A4TFH0</accession>
<dbReference type="SMART" id="SM01209">
    <property type="entry name" value="GARS_A"/>
    <property type="match status" value="1"/>
</dbReference>
<dbReference type="RefSeq" id="WP_237378347.1">
    <property type="nucleotide sequence ID" value="NZ_CP071793.1"/>
</dbReference>
<dbReference type="GO" id="GO:0046872">
    <property type="term" value="F:metal ion binding"/>
    <property type="evidence" value="ECO:0007669"/>
    <property type="project" value="UniProtKB-KW"/>
</dbReference>
<dbReference type="HAMAP" id="MF_00138">
    <property type="entry name" value="GARS"/>
    <property type="match status" value="1"/>
</dbReference>
<organism evidence="17 18">
    <name type="scientific">Sulfidibacter corallicola</name>
    <dbReference type="NCBI Taxonomy" id="2818388"/>
    <lineage>
        <taxon>Bacteria</taxon>
        <taxon>Pseudomonadati</taxon>
        <taxon>Acidobacteriota</taxon>
        <taxon>Holophagae</taxon>
        <taxon>Acanthopleuribacterales</taxon>
        <taxon>Acanthopleuribacteraceae</taxon>
        <taxon>Sulfidibacter</taxon>
    </lineage>
</organism>
<evidence type="ECO:0000259" key="16">
    <source>
        <dbReference type="PROSITE" id="PS50975"/>
    </source>
</evidence>
<dbReference type="InterPro" id="IPR020560">
    <property type="entry name" value="PRibGlycinamide_synth_C-dom"/>
</dbReference>
<feature type="domain" description="ATP-grasp" evidence="16">
    <location>
        <begin position="105"/>
        <end position="311"/>
    </location>
</feature>
<evidence type="ECO:0000256" key="2">
    <source>
        <dbReference type="ARBA" id="ARBA00001946"/>
    </source>
</evidence>
<evidence type="ECO:0000256" key="11">
    <source>
        <dbReference type="ARBA" id="ARBA00038345"/>
    </source>
</evidence>
<dbReference type="PANTHER" id="PTHR43472:SF1">
    <property type="entry name" value="PHOSPHORIBOSYLAMINE--GLYCINE LIGASE, CHLOROPLASTIC"/>
    <property type="match status" value="1"/>
</dbReference>
<dbReference type="UniPathway" id="UPA00074">
    <property type="reaction ID" value="UER00125"/>
</dbReference>
<dbReference type="EC" id="6.3.4.13" evidence="4 14"/>
<dbReference type="SUPFAM" id="SSF52440">
    <property type="entry name" value="PreATP-grasp domain"/>
    <property type="match status" value="1"/>
</dbReference>
<keyword evidence="9 15" id="KW-0067">ATP-binding</keyword>
<dbReference type="PANTHER" id="PTHR43472">
    <property type="entry name" value="PHOSPHORIBOSYLAMINE--GLYCINE LIGASE"/>
    <property type="match status" value="1"/>
</dbReference>
<evidence type="ECO:0000256" key="9">
    <source>
        <dbReference type="ARBA" id="ARBA00022840"/>
    </source>
</evidence>
<dbReference type="InterPro" id="IPR013815">
    <property type="entry name" value="ATP_grasp_subdomain_1"/>
</dbReference>
<dbReference type="KEGG" id="scor:J3U87_24200"/>
<keyword evidence="6" id="KW-0479">Metal-binding</keyword>
<dbReference type="GO" id="GO:0004637">
    <property type="term" value="F:phosphoribosylamine-glycine ligase activity"/>
    <property type="evidence" value="ECO:0007669"/>
    <property type="project" value="UniProtKB-UniRule"/>
</dbReference>
<evidence type="ECO:0000256" key="3">
    <source>
        <dbReference type="ARBA" id="ARBA00005174"/>
    </source>
</evidence>
<protein>
    <recommendedName>
        <fullName evidence="4 14">Phosphoribosylamine--glycine ligase</fullName>
        <ecNumber evidence="4 14">6.3.4.13</ecNumber>
    </recommendedName>
    <alternativeName>
        <fullName evidence="14">GARS</fullName>
    </alternativeName>
    <alternativeName>
        <fullName evidence="12 14">Glycinamide ribonucleotide synthetase</fullName>
    </alternativeName>
    <alternativeName>
        <fullName evidence="13 14">Phosphoribosylglycinamide synthetase</fullName>
    </alternativeName>
</protein>
<evidence type="ECO:0000256" key="7">
    <source>
        <dbReference type="ARBA" id="ARBA00022741"/>
    </source>
</evidence>
<dbReference type="SUPFAM" id="SSF51246">
    <property type="entry name" value="Rudiment single hybrid motif"/>
    <property type="match status" value="1"/>
</dbReference>
<dbReference type="Gene3D" id="3.40.50.20">
    <property type="match status" value="1"/>
</dbReference>
<dbReference type="InterPro" id="IPR020562">
    <property type="entry name" value="PRibGlycinamide_synth_N"/>
</dbReference>
<evidence type="ECO:0000256" key="6">
    <source>
        <dbReference type="ARBA" id="ARBA00022723"/>
    </source>
</evidence>
<dbReference type="Gene3D" id="3.30.470.20">
    <property type="entry name" value="ATP-grasp fold, B domain"/>
    <property type="match status" value="1"/>
</dbReference>
<keyword evidence="5 14" id="KW-0436">Ligase</keyword>
<evidence type="ECO:0000256" key="10">
    <source>
        <dbReference type="ARBA" id="ARBA00023211"/>
    </source>
</evidence>
<evidence type="ECO:0000256" key="5">
    <source>
        <dbReference type="ARBA" id="ARBA00022598"/>
    </source>
</evidence>
<evidence type="ECO:0000256" key="13">
    <source>
        <dbReference type="ARBA" id="ARBA00042864"/>
    </source>
</evidence>
<dbReference type="NCBIfam" id="TIGR00877">
    <property type="entry name" value="purD"/>
    <property type="match status" value="1"/>
</dbReference>
<comment type="pathway">
    <text evidence="3 14">Purine metabolism; IMP biosynthesis via de novo pathway; N(1)-(5-phospho-D-ribosyl)glycinamide from 5-phospho-alpha-D-ribose 1-diphosphate: step 2/2.</text>
</comment>
<evidence type="ECO:0000313" key="18">
    <source>
        <dbReference type="Proteomes" id="UP000663929"/>
    </source>
</evidence>
<comment type="cofactor">
    <cofactor evidence="2">
        <name>Mg(2+)</name>
        <dbReference type="ChEBI" id="CHEBI:18420"/>
    </cofactor>
</comment>
<dbReference type="InterPro" id="IPR020559">
    <property type="entry name" value="PRibGlycinamide_synth_CS"/>
</dbReference>
<comment type="catalytic activity">
    <reaction evidence="14">
        <text>5-phospho-beta-D-ribosylamine + glycine + ATP = N(1)-(5-phospho-beta-D-ribosyl)glycinamide + ADP + phosphate + H(+)</text>
        <dbReference type="Rhea" id="RHEA:17453"/>
        <dbReference type="ChEBI" id="CHEBI:15378"/>
        <dbReference type="ChEBI" id="CHEBI:30616"/>
        <dbReference type="ChEBI" id="CHEBI:43474"/>
        <dbReference type="ChEBI" id="CHEBI:57305"/>
        <dbReference type="ChEBI" id="CHEBI:58681"/>
        <dbReference type="ChEBI" id="CHEBI:143788"/>
        <dbReference type="ChEBI" id="CHEBI:456216"/>
        <dbReference type="EC" id="6.3.4.13"/>
    </reaction>
</comment>
<keyword evidence="18" id="KW-1185">Reference proteome</keyword>
<evidence type="ECO:0000313" key="17">
    <source>
        <dbReference type="EMBL" id="QTD48696.1"/>
    </source>
</evidence>
<dbReference type="Pfam" id="PF02843">
    <property type="entry name" value="GARS_C"/>
    <property type="match status" value="1"/>
</dbReference>
<dbReference type="InterPro" id="IPR011054">
    <property type="entry name" value="Rudment_hybrid_motif"/>
</dbReference>
<dbReference type="Pfam" id="PF01071">
    <property type="entry name" value="GARS_A"/>
    <property type="match status" value="1"/>
</dbReference>
<evidence type="ECO:0000256" key="4">
    <source>
        <dbReference type="ARBA" id="ARBA00013255"/>
    </source>
</evidence>
<dbReference type="InterPro" id="IPR011761">
    <property type="entry name" value="ATP-grasp"/>
</dbReference>
<dbReference type="Pfam" id="PF02844">
    <property type="entry name" value="GARS_N"/>
    <property type="match status" value="1"/>
</dbReference>
<dbReference type="Gene3D" id="3.30.1490.20">
    <property type="entry name" value="ATP-grasp fold, A domain"/>
    <property type="match status" value="1"/>
</dbReference>
<name>A0A8A4TFH0_SULCO</name>
<evidence type="ECO:0000256" key="1">
    <source>
        <dbReference type="ARBA" id="ARBA00001936"/>
    </source>
</evidence>
<evidence type="ECO:0000256" key="8">
    <source>
        <dbReference type="ARBA" id="ARBA00022755"/>
    </source>
</evidence>
<keyword evidence="10" id="KW-0464">Manganese</keyword>
<dbReference type="InterPro" id="IPR020561">
    <property type="entry name" value="PRibGlycinamid_synth_ATP-grasp"/>
</dbReference>
<proteinExistence type="inferred from homology"/>
<reference evidence="17" key="1">
    <citation type="submission" date="2021-03" db="EMBL/GenBank/DDBJ databases">
        <title>Acanthopleuribacteraceae sp. M133.</title>
        <authorList>
            <person name="Wang G."/>
        </authorList>
    </citation>
    <scope>NUCLEOTIDE SEQUENCE</scope>
    <source>
        <strain evidence="17">M133</strain>
    </source>
</reference>
<gene>
    <name evidence="14 17" type="primary">purD</name>
    <name evidence="17" type="ORF">J3U87_24200</name>
</gene>
<keyword evidence="7 15" id="KW-0547">Nucleotide-binding</keyword>
<dbReference type="Proteomes" id="UP000663929">
    <property type="component" value="Chromosome"/>
</dbReference>
<dbReference type="GO" id="GO:0009113">
    <property type="term" value="P:purine nucleobase biosynthetic process"/>
    <property type="evidence" value="ECO:0007669"/>
    <property type="project" value="InterPro"/>
</dbReference>
<evidence type="ECO:0000256" key="12">
    <source>
        <dbReference type="ARBA" id="ARBA00042242"/>
    </source>
</evidence>
<dbReference type="InterPro" id="IPR000115">
    <property type="entry name" value="PRibGlycinamide_synth"/>
</dbReference>
<dbReference type="AlphaFoldDB" id="A0A8A4TFH0"/>
<dbReference type="SUPFAM" id="SSF56059">
    <property type="entry name" value="Glutathione synthetase ATP-binding domain-like"/>
    <property type="match status" value="1"/>
</dbReference>
<dbReference type="GO" id="GO:0005524">
    <property type="term" value="F:ATP binding"/>
    <property type="evidence" value="ECO:0007669"/>
    <property type="project" value="UniProtKB-UniRule"/>
</dbReference>
<dbReference type="InterPro" id="IPR037123">
    <property type="entry name" value="PRibGlycinamide_synth_C_sf"/>
</dbReference>
<comment type="similarity">
    <text evidence="11 14">Belongs to the GARS family.</text>
</comment>
<dbReference type="InterPro" id="IPR016185">
    <property type="entry name" value="PreATP-grasp_dom_sf"/>
</dbReference>
<dbReference type="EMBL" id="CP071793">
    <property type="protein sequence ID" value="QTD48696.1"/>
    <property type="molecule type" value="Genomic_DNA"/>
</dbReference>
<dbReference type="FunFam" id="3.40.50.20:FF:000006">
    <property type="entry name" value="Phosphoribosylamine--glycine ligase, chloroplastic"/>
    <property type="match status" value="1"/>
</dbReference>
<dbReference type="Gene3D" id="3.90.600.10">
    <property type="entry name" value="Phosphoribosylglycinamide synthetase, C-terminal domain"/>
    <property type="match status" value="1"/>
</dbReference>
<evidence type="ECO:0000256" key="15">
    <source>
        <dbReference type="PROSITE-ProRule" id="PRU00409"/>
    </source>
</evidence>
<dbReference type="GO" id="GO:0006189">
    <property type="term" value="P:'de novo' IMP biosynthetic process"/>
    <property type="evidence" value="ECO:0007669"/>
    <property type="project" value="UniProtKB-UniRule"/>
</dbReference>
<dbReference type="FunFam" id="3.90.600.10:FF:000001">
    <property type="entry name" value="Trifunctional purine biosynthetic protein adenosine-3"/>
    <property type="match status" value="1"/>
</dbReference>
<dbReference type="SMART" id="SM01210">
    <property type="entry name" value="GARS_C"/>
    <property type="match status" value="1"/>
</dbReference>
<dbReference type="PROSITE" id="PS50975">
    <property type="entry name" value="ATP_GRASP"/>
    <property type="match status" value="1"/>
</dbReference>